<evidence type="ECO:0000313" key="9">
    <source>
        <dbReference type="Proteomes" id="UP000031643"/>
    </source>
</evidence>
<organism evidence="8 9">
    <name type="scientific">Methyloceanibacter caenitepidi</name>
    <dbReference type="NCBI Taxonomy" id="1384459"/>
    <lineage>
        <taxon>Bacteria</taxon>
        <taxon>Pseudomonadati</taxon>
        <taxon>Pseudomonadota</taxon>
        <taxon>Alphaproteobacteria</taxon>
        <taxon>Hyphomicrobiales</taxon>
        <taxon>Hyphomicrobiaceae</taxon>
        <taxon>Methyloceanibacter</taxon>
    </lineage>
</organism>
<evidence type="ECO:0000259" key="7">
    <source>
        <dbReference type="Pfam" id="PF06305"/>
    </source>
</evidence>
<keyword evidence="1" id="KW-1003">Cell membrane</keyword>
<keyword evidence="9" id="KW-1185">Reference proteome</keyword>
<feature type="coiled-coil region" evidence="5">
    <location>
        <begin position="78"/>
        <end position="105"/>
    </location>
</feature>
<dbReference type="EMBL" id="AP014648">
    <property type="protein sequence ID" value="BAQ16021.1"/>
    <property type="molecule type" value="Genomic_DNA"/>
</dbReference>
<accession>A0A0A8JZZ3</accession>
<dbReference type="Proteomes" id="UP000031643">
    <property type="component" value="Chromosome"/>
</dbReference>
<evidence type="ECO:0000256" key="1">
    <source>
        <dbReference type="ARBA" id="ARBA00022475"/>
    </source>
</evidence>
<feature type="domain" description="Lipopolysaccharide assembly protein A" evidence="7">
    <location>
        <begin position="44"/>
        <end position="99"/>
    </location>
</feature>
<dbReference type="HOGENOM" id="CLU_154612_0_0_5"/>
<keyword evidence="5" id="KW-0175">Coiled coil</keyword>
<gene>
    <name evidence="8" type="ORF">GL4_0557</name>
</gene>
<keyword evidence="4 6" id="KW-0472">Membrane</keyword>
<evidence type="ECO:0000313" key="8">
    <source>
        <dbReference type="EMBL" id="BAQ16021.1"/>
    </source>
</evidence>
<dbReference type="STRING" id="1384459.GL4_0557"/>
<dbReference type="KEGG" id="mcg:GL4_0557"/>
<dbReference type="RefSeq" id="WP_045364262.1">
    <property type="nucleotide sequence ID" value="NZ_AP014648.1"/>
</dbReference>
<feature type="transmembrane region" description="Helical" evidence="6">
    <location>
        <begin position="46"/>
        <end position="69"/>
    </location>
</feature>
<evidence type="ECO:0000256" key="5">
    <source>
        <dbReference type="SAM" id="Coils"/>
    </source>
</evidence>
<reference evidence="8 9" key="1">
    <citation type="submission" date="2014-09" db="EMBL/GenBank/DDBJ databases">
        <title>Genome sequencing of Methyloceanibacter caenitepidi Gela4.</title>
        <authorList>
            <person name="Takeuchi M."/>
            <person name="Susumu S."/>
            <person name="Kamagata Y."/>
            <person name="Oshima K."/>
            <person name="Hattori M."/>
            <person name="Iwasaki W."/>
        </authorList>
    </citation>
    <scope>NUCLEOTIDE SEQUENCE [LARGE SCALE GENOMIC DNA]</scope>
    <source>
        <strain evidence="8 9">Gela4</strain>
    </source>
</reference>
<dbReference type="Pfam" id="PF06305">
    <property type="entry name" value="LapA_dom"/>
    <property type="match status" value="1"/>
</dbReference>
<evidence type="ECO:0000256" key="2">
    <source>
        <dbReference type="ARBA" id="ARBA00022692"/>
    </source>
</evidence>
<protein>
    <submittedName>
        <fullName evidence="8">Permeases of the major facilitator superfamily</fullName>
    </submittedName>
</protein>
<evidence type="ECO:0000256" key="4">
    <source>
        <dbReference type="ARBA" id="ARBA00023136"/>
    </source>
</evidence>
<evidence type="ECO:0000256" key="6">
    <source>
        <dbReference type="SAM" id="Phobius"/>
    </source>
</evidence>
<sequence>MTRKLVLGLVIIPLGLALIALAVVNRGPAELILDPFGGDQGYMVEAPLFLFLLCAFALGLLIGGFASWINQGKWRRTARAEAREARDWRRQADRLERELESANTAQQRPQLPAE</sequence>
<dbReference type="GO" id="GO:0005886">
    <property type="term" value="C:plasma membrane"/>
    <property type="evidence" value="ECO:0007669"/>
    <property type="project" value="InterPro"/>
</dbReference>
<dbReference type="InterPro" id="IPR010445">
    <property type="entry name" value="LapA_dom"/>
</dbReference>
<dbReference type="AlphaFoldDB" id="A0A0A8JZZ3"/>
<keyword evidence="3 6" id="KW-1133">Transmembrane helix</keyword>
<name>A0A0A8JZZ3_9HYPH</name>
<evidence type="ECO:0000256" key="3">
    <source>
        <dbReference type="ARBA" id="ARBA00022989"/>
    </source>
</evidence>
<proteinExistence type="predicted"/>
<keyword evidence="2 6" id="KW-0812">Transmembrane</keyword>